<evidence type="ECO:0000256" key="6">
    <source>
        <dbReference type="NCBIfam" id="TIGR01068"/>
    </source>
</evidence>
<evidence type="ECO:0000256" key="8">
    <source>
        <dbReference type="PIRSR" id="PIRSR000077-4"/>
    </source>
</evidence>
<organism evidence="10 11">
    <name type="scientific">Apibacter mensalis</name>
    <dbReference type="NCBI Taxonomy" id="1586267"/>
    <lineage>
        <taxon>Bacteria</taxon>
        <taxon>Pseudomonadati</taxon>
        <taxon>Bacteroidota</taxon>
        <taxon>Flavobacteriia</taxon>
        <taxon>Flavobacteriales</taxon>
        <taxon>Weeksellaceae</taxon>
        <taxon>Apibacter</taxon>
    </lineage>
</organism>
<proteinExistence type="inferred from homology"/>
<dbReference type="FunFam" id="3.40.30.10:FF:000001">
    <property type="entry name" value="Thioredoxin"/>
    <property type="match status" value="1"/>
</dbReference>
<evidence type="ECO:0000256" key="1">
    <source>
        <dbReference type="ARBA" id="ARBA00008987"/>
    </source>
</evidence>
<evidence type="ECO:0000256" key="5">
    <source>
        <dbReference type="ARBA" id="ARBA00023284"/>
    </source>
</evidence>
<dbReference type="PANTHER" id="PTHR45663">
    <property type="entry name" value="GEO12009P1"/>
    <property type="match status" value="1"/>
</dbReference>
<keyword evidence="2" id="KW-0813">Transport</keyword>
<dbReference type="CDD" id="cd02947">
    <property type="entry name" value="TRX_family"/>
    <property type="match status" value="1"/>
</dbReference>
<dbReference type="AlphaFoldDB" id="A0A0X3ANS4"/>
<dbReference type="Gene3D" id="3.40.30.10">
    <property type="entry name" value="Glutaredoxin"/>
    <property type="match status" value="1"/>
</dbReference>
<evidence type="ECO:0000256" key="3">
    <source>
        <dbReference type="ARBA" id="ARBA00022982"/>
    </source>
</evidence>
<dbReference type="PIRSF" id="PIRSF000077">
    <property type="entry name" value="Thioredoxin"/>
    <property type="match status" value="1"/>
</dbReference>
<name>A0A0X3ANS4_9FLAO</name>
<comment type="similarity">
    <text evidence="1">Belongs to the thioredoxin family.</text>
</comment>
<feature type="active site" description="Nucleophile" evidence="7">
    <location>
        <position position="23"/>
    </location>
</feature>
<gene>
    <name evidence="10" type="ORF">Ga0061079_104121</name>
</gene>
<dbReference type="GO" id="GO:0015035">
    <property type="term" value="F:protein-disulfide reductase activity"/>
    <property type="evidence" value="ECO:0007669"/>
    <property type="project" value="UniProtKB-UniRule"/>
</dbReference>
<sequence length="98" mass="11242">MSNFKDIIRGDKTVLIDFSAEWCQPCKMLTPILKEVKEKIGDKAIIIKVDIDKNPTLANTFRIQSVPTLIIFKNGEIKWRDSGVRAAQEIIDLLHQYI</sequence>
<feature type="active site" description="Nucleophile" evidence="7">
    <location>
        <position position="26"/>
    </location>
</feature>
<dbReference type="OrthoDB" id="9790390at2"/>
<evidence type="ECO:0000259" key="9">
    <source>
        <dbReference type="PROSITE" id="PS51352"/>
    </source>
</evidence>
<accession>A0A0X3ANS4</accession>
<dbReference type="RefSeq" id="WP_055425213.1">
    <property type="nucleotide sequence ID" value="NZ_FCOR01000004.1"/>
</dbReference>
<dbReference type="GO" id="GO:0005829">
    <property type="term" value="C:cytosol"/>
    <property type="evidence" value="ECO:0007669"/>
    <property type="project" value="TreeGrafter"/>
</dbReference>
<dbReference type="Pfam" id="PF00085">
    <property type="entry name" value="Thioredoxin"/>
    <property type="match status" value="1"/>
</dbReference>
<dbReference type="InterPro" id="IPR005746">
    <property type="entry name" value="Thioredoxin"/>
</dbReference>
<dbReference type="InterPro" id="IPR013766">
    <property type="entry name" value="Thioredoxin_domain"/>
</dbReference>
<dbReference type="SUPFAM" id="SSF52833">
    <property type="entry name" value="Thioredoxin-like"/>
    <property type="match status" value="1"/>
</dbReference>
<keyword evidence="4 8" id="KW-1015">Disulfide bond</keyword>
<dbReference type="PROSITE" id="PS51352">
    <property type="entry name" value="THIOREDOXIN_2"/>
    <property type="match status" value="1"/>
</dbReference>
<feature type="disulfide bond" description="Redox-active" evidence="8">
    <location>
        <begin position="23"/>
        <end position="26"/>
    </location>
</feature>
<feature type="site" description="Contributes to redox potential value" evidence="7">
    <location>
        <position position="24"/>
    </location>
</feature>
<feature type="site" description="Deprotonates C-terminal active site Cys" evidence="7">
    <location>
        <position position="17"/>
    </location>
</feature>
<keyword evidence="5 8" id="KW-0676">Redox-active center</keyword>
<dbReference type="Proteomes" id="UP000182761">
    <property type="component" value="Unassembled WGS sequence"/>
</dbReference>
<dbReference type="STRING" id="1586267.GCA_001418685_00840"/>
<evidence type="ECO:0000313" key="11">
    <source>
        <dbReference type="Proteomes" id="UP000182761"/>
    </source>
</evidence>
<dbReference type="InterPro" id="IPR036249">
    <property type="entry name" value="Thioredoxin-like_sf"/>
</dbReference>
<dbReference type="EMBL" id="FCOR01000004">
    <property type="protein sequence ID" value="CVK16002.1"/>
    <property type="molecule type" value="Genomic_DNA"/>
</dbReference>
<feature type="domain" description="Thioredoxin" evidence="9">
    <location>
        <begin position="1"/>
        <end position="98"/>
    </location>
</feature>
<reference evidence="10 11" key="1">
    <citation type="submission" date="2016-01" db="EMBL/GenBank/DDBJ databases">
        <authorList>
            <person name="McClelland M."/>
            <person name="Jain A."/>
            <person name="Saraogi P."/>
            <person name="Mendelson R."/>
            <person name="Westerman R."/>
            <person name="SanMiguel P."/>
            <person name="Csonka L."/>
        </authorList>
    </citation>
    <scope>NUCLEOTIDE SEQUENCE [LARGE SCALE GENOMIC DNA]</scope>
    <source>
        <strain evidence="10 11">R-53146</strain>
    </source>
</reference>
<keyword evidence="11" id="KW-1185">Reference proteome</keyword>
<keyword evidence="3" id="KW-0249">Electron transport</keyword>
<evidence type="ECO:0000256" key="7">
    <source>
        <dbReference type="PIRSR" id="PIRSR000077-1"/>
    </source>
</evidence>
<dbReference type="GO" id="GO:0045454">
    <property type="term" value="P:cell redox homeostasis"/>
    <property type="evidence" value="ECO:0007669"/>
    <property type="project" value="TreeGrafter"/>
</dbReference>
<feature type="site" description="Contributes to redox potential value" evidence="7">
    <location>
        <position position="25"/>
    </location>
</feature>
<protein>
    <recommendedName>
        <fullName evidence="6">Thioredoxin</fullName>
    </recommendedName>
</protein>
<dbReference type="PRINTS" id="PR00421">
    <property type="entry name" value="THIOREDOXIN"/>
</dbReference>
<evidence type="ECO:0000256" key="2">
    <source>
        <dbReference type="ARBA" id="ARBA00022448"/>
    </source>
</evidence>
<evidence type="ECO:0000313" key="10">
    <source>
        <dbReference type="EMBL" id="CVK16002.1"/>
    </source>
</evidence>
<dbReference type="NCBIfam" id="TIGR01068">
    <property type="entry name" value="thioredoxin"/>
    <property type="match status" value="1"/>
</dbReference>
<evidence type="ECO:0000256" key="4">
    <source>
        <dbReference type="ARBA" id="ARBA00023157"/>
    </source>
</evidence>
<dbReference type="PANTHER" id="PTHR45663:SF11">
    <property type="entry name" value="GEO12009P1"/>
    <property type="match status" value="1"/>
</dbReference>